<dbReference type="PANTHER" id="PTHR38108:SF1">
    <property type="entry name" value="UPF0319 PROTEIN YCCT"/>
    <property type="match status" value="1"/>
</dbReference>
<dbReference type="Pfam" id="PF09829">
    <property type="entry name" value="DUF2057"/>
    <property type="match status" value="1"/>
</dbReference>
<keyword evidence="5" id="KW-1185">Reference proteome</keyword>
<comment type="similarity">
    <text evidence="1">Belongs to the UPF0319 family.</text>
</comment>
<gene>
    <name evidence="4" type="ORF">NE535_02160</name>
</gene>
<feature type="signal peptide" evidence="3">
    <location>
        <begin position="1"/>
        <end position="21"/>
    </location>
</feature>
<keyword evidence="2 3" id="KW-0732">Signal</keyword>
<evidence type="ECO:0000256" key="3">
    <source>
        <dbReference type="SAM" id="SignalP"/>
    </source>
</evidence>
<proteinExistence type="inferred from homology"/>
<organism evidence="4 5">
    <name type="scientific">Shewanella holmiensis</name>
    <dbReference type="NCBI Taxonomy" id="2952222"/>
    <lineage>
        <taxon>Bacteria</taxon>
        <taxon>Pseudomonadati</taxon>
        <taxon>Pseudomonadota</taxon>
        <taxon>Gammaproteobacteria</taxon>
        <taxon>Alteromonadales</taxon>
        <taxon>Shewanellaceae</taxon>
        <taxon>Shewanella</taxon>
    </lineage>
</organism>
<accession>A0A9X2WJL7</accession>
<dbReference type="PANTHER" id="PTHR38108">
    <property type="entry name" value="UPF0319 PROTEIN YCCT"/>
    <property type="match status" value="1"/>
</dbReference>
<feature type="chain" id="PRO_5040790169" evidence="3">
    <location>
        <begin position="22"/>
        <end position="242"/>
    </location>
</feature>
<dbReference type="Proteomes" id="UP001155546">
    <property type="component" value="Unassembled WGS sequence"/>
</dbReference>
<comment type="caution">
    <text evidence="4">The sequence shown here is derived from an EMBL/GenBank/DDBJ whole genome shotgun (WGS) entry which is preliminary data.</text>
</comment>
<dbReference type="RefSeq" id="WP_261297055.1">
    <property type="nucleotide sequence ID" value="NZ_JAMTCD010000002.1"/>
</dbReference>
<evidence type="ECO:0000256" key="2">
    <source>
        <dbReference type="ARBA" id="ARBA00022729"/>
    </source>
</evidence>
<reference evidence="4" key="1">
    <citation type="journal article" date="2023" name="Int. J. Syst. Evol. Microbiol.">
        <title>&lt;i&gt;Shewanella septentrionalis&lt;/i&gt; sp. nov. and &lt;i&gt;Shewanella holmiensis&lt;/i&gt; sp. nov., isolated from Baltic Sea water and sediments.</title>
        <authorList>
            <person name="Martin-Rodriguez A.J."/>
            <person name="Thorell K."/>
            <person name="Joffre E."/>
            <person name="Jensie-Markopoulos S."/>
            <person name="Moore E.R.B."/>
            <person name="Sjoling A."/>
        </authorList>
    </citation>
    <scope>NUCLEOTIDE SEQUENCE</scope>
    <source>
        <strain evidence="4">SP1S2-7</strain>
    </source>
</reference>
<dbReference type="EMBL" id="JAMTCD010000002">
    <property type="protein sequence ID" value="MCT7940611.1"/>
    <property type="molecule type" value="Genomic_DNA"/>
</dbReference>
<evidence type="ECO:0000313" key="4">
    <source>
        <dbReference type="EMBL" id="MCT7940611.1"/>
    </source>
</evidence>
<evidence type="ECO:0000313" key="5">
    <source>
        <dbReference type="Proteomes" id="UP001155546"/>
    </source>
</evidence>
<evidence type="ECO:0000256" key="1">
    <source>
        <dbReference type="ARBA" id="ARBA00008490"/>
    </source>
</evidence>
<dbReference type="InterPro" id="IPR018635">
    <property type="entry name" value="UPF0319"/>
</dbReference>
<name>A0A9X2WJL7_9GAMM</name>
<dbReference type="AlphaFoldDB" id="A0A9X2WJL7"/>
<protein>
    <submittedName>
        <fullName evidence="4">DUF2057 domain-containing protein</fullName>
    </submittedName>
</protein>
<sequence length="242" mass="26094">MNQLFTAVLFSVGLTSPMLMASTLTLPSTADIIAVNGQPIKAENTLDLAEGVNQLALRYTGSYRDRGSMERFESEVVIVRFNAENTSYQLVLPNISQAKQASRFNQQPEIVINSTSGPIAIQTDVLIKNGLQLGRNYQQELAAYNQTQQGAAVSQFASAYAVAVPVAPVSIAPPQGVTTPTVISAATIAPVSLAPPSPIATSKSVVEPKTIEQDQAEIREMLDYWYSKANDNTKAEFKQSIN</sequence>